<protein>
    <submittedName>
        <fullName evidence="3">Uncharacterized protein</fullName>
    </submittedName>
</protein>
<dbReference type="WBParaSite" id="nRc.2.0.1.t28811-RA">
    <property type="protein sequence ID" value="nRc.2.0.1.t28811-RA"/>
    <property type="gene ID" value="nRc.2.0.1.g28811"/>
</dbReference>
<proteinExistence type="predicted"/>
<evidence type="ECO:0000313" key="3">
    <source>
        <dbReference type="WBParaSite" id="nRc.2.0.1.t28811-RA"/>
    </source>
</evidence>
<dbReference type="AlphaFoldDB" id="A0A915JRG5"/>
<reference evidence="3" key="1">
    <citation type="submission" date="2022-11" db="UniProtKB">
        <authorList>
            <consortium name="WormBaseParasite"/>
        </authorList>
    </citation>
    <scope>IDENTIFICATION</scope>
</reference>
<accession>A0A915JRG5</accession>
<evidence type="ECO:0000256" key="1">
    <source>
        <dbReference type="SAM" id="Phobius"/>
    </source>
</evidence>
<name>A0A915JRG5_ROMCU</name>
<evidence type="ECO:0000313" key="2">
    <source>
        <dbReference type="Proteomes" id="UP000887565"/>
    </source>
</evidence>
<sequence length="110" mass="12541">MHIRDNEPPQVFGKKSHKLSTFENRALHFLLFDTKKEAICRAVNLDVGGKRLSSGSLRASEKYNGFSECLNLRLFILTTLVDFGSFLYFLRAIFTISDCPVEKRRKAGLV</sequence>
<keyword evidence="1" id="KW-0812">Transmembrane</keyword>
<keyword evidence="1" id="KW-0472">Membrane</keyword>
<dbReference type="Proteomes" id="UP000887565">
    <property type="component" value="Unplaced"/>
</dbReference>
<feature type="transmembrane region" description="Helical" evidence="1">
    <location>
        <begin position="74"/>
        <end position="96"/>
    </location>
</feature>
<organism evidence="2 3">
    <name type="scientific">Romanomermis culicivorax</name>
    <name type="common">Nematode worm</name>
    <dbReference type="NCBI Taxonomy" id="13658"/>
    <lineage>
        <taxon>Eukaryota</taxon>
        <taxon>Metazoa</taxon>
        <taxon>Ecdysozoa</taxon>
        <taxon>Nematoda</taxon>
        <taxon>Enoplea</taxon>
        <taxon>Dorylaimia</taxon>
        <taxon>Mermithida</taxon>
        <taxon>Mermithoidea</taxon>
        <taxon>Mermithidae</taxon>
        <taxon>Romanomermis</taxon>
    </lineage>
</organism>
<keyword evidence="2" id="KW-1185">Reference proteome</keyword>
<keyword evidence="1" id="KW-1133">Transmembrane helix</keyword>